<evidence type="ECO:0000313" key="8">
    <source>
        <dbReference type="EMBL" id="KDE04884.1"/>
    </source>
</evidence>
<dbReference type="Pfam" id="PF02146">
    <property type="entry name" value="SIR2"/>
    <property type="match status" value="1"/>
</dbReference>
<dbReference type="InterPro" id="IPR003000">
    <property type="entry name" value="Sirtuin"/>
</dbReference>
<name>U5HC55_USTV1</name>
<dbReference type="GO" id="GO:0017136">
    <property type="term" value="F:histone deacetylase activity, NAD-dependent"/>
    <property type="evidence" value="ECO:0007669"/>
    <property type="project" value="TreeGrafter"/>
</dbReference>
<dbReference type="STRING" id="683840.U5HC55"/>
<comment type="subcellular location">
    <subcellularLocation>
        <location evidence="1">Mitochondrion</location>
    </subcellularLocation>
</comment>
<dbReference type="AlphaFoldDB" id="U5HC55"/>
<keyword evidence="4" id="KW-0520">NAD</keyword>
<evidence type="ECO:0000256" key="1">
    <source>
        <dbReference type="ARBA" id="ARBA00004173"/>
    </source>
</evidence>
<dbReference type="PROSITE" id="PS50305">
    <property type="entry name" value="SIRTUIN"/>
    <property type="match status" value="1"/>
</dbReference>
<dbReference type="Gene3D" id="3.40.50.1220">
    <property type="entry name" value="TPP-binding domain"/>
    <property type="match status" value="1"/>
</dbReference>
<dbReference type="GO" id="GO:0005739">
    <property type="term" value="C:mitochondrion"/>
    <property type="evidence" value="ECO:0007669"/>
    <property type="project" value="UniProtKB-SubCell"/>
</dbReference>
<keyword evidence="10" id="KW-1185">Reference proteome</keyword>
<dbReference type="HOGENOM" id="CLU_602960_0_0_1"/>
<feature type="compositionally biased region" description="Low complexity" evidence="6">
    <location>
        <begin position="77"/>
        <end position="102"/>
    </location>
</feature>
<dbReference type="SUPFAM" id="SSF52467">
    <property type="entry name" value="DHS-like NAD/FAD-binding domain"/>
    <property type="match status" value="1"/>
</dbReference>
<evidence type="ECO:0000256" key="3">
    <source>
        <dbReference type="ARBA" id="ARBA00022679"/>
    </source>
</evidence>
<proteinExistence type="inferred from homology"/>
<dbReference type="PANTHER" id="PTHR11085:SF8">
    <property type="entry name" value="NAD-DEPENDENT HISTONE DEACETYLASE HST3"/>
    <property type="match status" value="1"/>
</dbReference>
<feature type="region of interest" description="Disordered" evidence="6">
    <location>
        <begin position="427"/>
        <end position="454"/>
    </location>
</feature>
<dbReference type="GO" id="GO:0005634">
    <property type="term" value="C:nucleus"/>
    <property type="evidence" value="ECO:0007669"/>
    <property type="project" value="TreeGrafter"/>
</dbReference>
<reference evidence="8 10" key="3">
    <citation type="journal article" date="2015" name="BMC Genomics">
        <title>Sex and parasites: genomic and transcriptomic analysis of Microbotryum lychnidis-dioicae, the biotrophic and plant-castrating anther smut fungus.</title>
        <authorList>
            <person name="Perlin M.H."/>
            <person name="Amselem J."/>
            <person name="Fontanillas E."/>
            <person name="Toh S.S."/>
            <person name="Chen Z."/>
            <person name="Goldberg J."/>
            <person name="Duplessis S."/>
            <person name="Henrissat B."/>
            <person name="Young S."/>
            <person name="Zeng Q."/>
            <person name="Aguileta G."/>
            <person name="Petit E."/>
            <person name="Badouin H."/>
            <person name="Andrews J."/>
            <person name="Razeeq D."/>
            <person name="Gabaldon T."/>
            <person name="Quesneville H."/>
            <person name="Giraud T."/>
            <person name="Hood M.E."/>
            <person name="Schultz D.J."/>
            <person name="Cuomo C.A."/>
        </authorList>
    </citation>
    <scope>NUCLEOTIDE SEQUENCE [LARGE SCALE GENOMIC DNA]</scope>
    <source>
        <strain evidence="8">P1A1 Lamole</strain>
        <strain evidence="10">p1A1 Lamole</strain>
    </source>
</reference>
<feature type="domain" description="Deacetylase sirtuin-type" evidence="7">
    <location>
        <begin position="15"/>
        <end position="322"/>
    </location>
</feature>
<evidence type="ECO:0000256" key="6">
    <source>
        <dbReference type="SAM" id="MobiDB-lite"/>
    </source>
</evidence>
<sequence length="454" mass="49700">MLIAYPASTPPHLEPEEVSLALSDIATAMAQARNTIVMLGAGASTKAGITDFRSKGTGWYSRQTPRSTSEAAHAPFSDEASSSPSSSQASTSSQARTSSQDDPTPTQLRSFFSSSSFRNPSTRVQSLKFFASFKNQVDQSLASSLSSRGVTSLHRFLGELNVMRKLGRVYSQNIDGFERSGGLSNVELGAGAGMGKERGDTVQLHGTVQDARCSECDHEEWCGAWVVQEWASGEKRITTSSKSTVLVCGSSLRIDGFVKMARSFAGAVRARGGMCVLVNRERVASSWEEVFDYHVMADCDDFMDRIRTEWRAADPQAWIGVKKRQRAFIRSIMPMTSTVTKREQNITTQSVADVEHQGPIPSAQTRNCSEPRLVLGERSCEISTRPTKKTRRTTASRKVSAGDEIRDDIDTREAREIVLMAETILKKQARRKRAEESSASGGGRRVGRSSGIRC</sequence>
<dbReference type="InterPro" id="IPR050134">
    <property type="entry name" value="NAD-dep_sirtuin_deacylases"/>
</dbReference>
<dbReference type="Proteomes" id="UP000017200">
    <property type="component" value="Unassembled WGS sequence"/>
</dbReference>
<evidence type="ECO:0000313" key="9">
    <source>
        <dbReference type="EnsemblFungi" id="MVLG_04743T0"/>
    </source>
</evidence>
<comment type="caution">
    <text evidence="5">Lacks conserved residue(s) required for the propagation of feature annotation.</text>
</comment>
<gene>
    <name evidence="8" type="ORF">MVLG_04743</name>
</gene>
<feature type="compositionally biased region" description="Polar residues" evidence="6">
    <location>
        <begin position="60"/>
        <end position="70"/>
    </location>
</feature>
<feature type="region of interest" description="Disordered" evidence="6">
    <location>
        <begin position="54"/>
        <end position="119"/>
    </location>
</feature>
<dbReference type="OrthoDB" id="2919105at2759"/>
<dbReference type="InterPro" id="IPR029035">
    <property type="entry name" value="DHS-like_NAD/FAD-binding_dom"/>
</dbReference>
<dbReference type="PANTHER" id="PTHR11085">
    <property type="entry name" value="NAD-DEPENDENT PROTEIN DEACYLASE SIRTUIN-5, MITOCHONDRIAL-RELATED"/>
    <property type="match status" value="1"/>
</dbReference>
<reference evidence="8" key="2">
    <citation type="submission" date="2010-11" db="EMBL/GenBank/DDBJ databases">
        <authorList>
            <consortium name="The Broad Institute Genome Sequencing Platform"/>
            <person name="Earl A."/>
            <person name="Ward D."/>
            <person name="Feldgarden M."/>
            <person name="Gevers D."/>
            <person name="Butler R."/>
            <person name="Young S.K."/>
            <person name="Zeng Q."/>
            <person name="Gargeya S."/>
            <person name="Fitzgerald M."/>
            <person name="Haas B."/>
            <person name="Abouelleil A."/>
            <person name="Alvarado L."/>
            <person name="Arachchi H.M."/>
            <person name="Berlin A."/>
            <person name="Brown A."/>
            <person name="Chapman S.B."/>
            <person name="Chen Z."/>
            <person name="Dunbar C."/>
            <person name="Freedman E."/>
            <person name="Gearin G."/>
            <person name="Gellesch M."/>
            <person name="Goldberg J."/>
            <person name="Griggs A."/>
            <person name="Gujja S."/>
            <person name="Heilman E."/>
            <person name="Heiman D."/>
            <person name="Howarth C."/>
            <person name="Larson L."/>
            <person name="Lui A."/>
            <person name="MacDonald P.J.P."/>
            <person name="Mehta T."/>
            <person name="Montmayeur A."/>
            <person name="Murphy C."/>
            <person name="Neiman D."/>
            <person name="Pearson M."/>
            <person name="Priest M."/>
            <person name="Roberts A."/>
            <person name="Saif S."/>
            <person name="Shea T."/>
            <person name="Shenoy N."/>
            <person name="Sisk P."/>
            <person name="Stolte C."/>
            <person name="Sykes S."/>
            <person name="White J."/>
            <person name="Yandava C."/>
            <person name="Wortman J."/>
            <person name="Nusbaum C."/>
            <person name="Birren B."/>
        </authorList>
    </citation>
    <scope>NUCLEOTIDE SEQUENCE</scope>
    <source>
        <strain evidence="8">P1A1 Lamole</strain>
    </source>
</reference>
<dbReference type="CDD" id="cd00296">
    <property type="entry name" value="SIR2"/>
    <property type="match status" value="1"/>
</dbReference>
<dbReference type="InParanoid" id="U5HC55"/>
<dbReference type="EMBL" id="GL541697">
    <property type="protein sequence ID" value="KDE04884.1"/>
    <property type="molecule type" value="Genomic_DNA"/>
</dbReference>
<comment type="similarity">
    <text evidence="2">Belongs to the sirtuin family. Class I subfamily.</text>
</comment>
<dbReference type="EnsemblFungi" id="MVLG_04743T0">
    <property type="protein sequence ID" value="MVLG_04743T0"/>
    <property type="gene ID" value="MVLG_04743"/>
</dbReference>
<evidence type="ECO:0000256" key="5">
    <source>
        <dbReference type="PROSITE-ProRule" id="PRU00236"/>
    </source>
</evidence>
<protein>
    <recommendedName>
        <fullName evidence="7">Deacetylase sirtuin-type domain-containing protein</fullName>
    </recommendedName>
</protein>
<organism evidence="8">
    <name type="scientific">Microbotryum lychnidis-dioicae (strain p1A1 Lamole / MvSl-1064)</name>
    <name type="common">Anther smut fungus</name>
    <dbReference type="NCBI Taxonomy" id="683840"/>
    <lineage>
        <taxon>Eukaryota</taxon>
        <taxon>Fungi</taxon>
        <taxon>Dikarya</taxon>
        <taxon>Basidiomycota</taxon>
        <taxon>Pucciniomycotina</taxon>
        <taxon>Microbotryomycetes</taxon>
        <taxon>Microbotryales</taxon>
        <taxon>Microbotryaceae</taxon>
        <taxon>Microbotryum</taxon>
    </lineage>
</organism>
<evidence type="ECO:0000313" key="10">
    <source>
        <dbReference type="Proteomes" id="UP000017200"/>
    </source>
</evidence>
<evidence type="ECO:0000259" key="7">
    <source>
        <dbReference type="PROSITE" id="PS50305"/>
    </source>
</evidence>
<dbReference type="GO" id="GO:0070403">
    <property type="term" value="F:NAD+ binding"/>
    <property type="evidence" value="ECO:0007669"/>
    <property type="project" value="InterPro"/>
</dbReference>
<reference evidence="9" key="4">
    <citation type="submission" date="2015-06" db="UniProtKB">
        <authorList>
            <consortium name="EnsemblFungi"/>
        </authorList>
    </citation>
    <scope>IDENTIFICATION</scope>
</reference>
<keyword evidence="3" id="KW-0808">Transferase</keyword>
<dbReference type="InterPro" id="IPR026590">
    <property type="entry name" value="Ssirtuin_cat_dom"/>
</dbReference>
<dbReference type="EMBL" id="AEIJ01000466">
    <property type="status" value="NOT_ANNOTATED_CDS"/>
    <property type="molecule type" value="Genomic_DNA"/>
</dbReference>
<reference evidence="10" key="1">
    <citation type="submission" date="2010-11" db="EMBL/GenBank/DDBJ databases">
        <title>The genome sequence of Microbotryum violaceum strain p1A1 Lamole.</title>
        <authorList>
            <person name="Cuomo C."/>
            <person name="Perlin M."/>
            <person name="Young S.K."/>
            <person name="Zeng Q."/>
            <person name="Gargeya S."/>
            <person name="Alvarado L."/>
            <person name="Berlin A."/>
            <person name="Chapman S.B."/>
            <person name="Chen Z."/>
            <person name="Freedman E."/>
            <person name="Gellesch M."/>
            <person name="Goldberg J."/>
            <person name="Griggs A."/>
            <person name="Gujja S."/>
            <person name="Heilman E."/>
            <person name="Heiman D."/>
            <person name="Howarth C."/>
            <person name="Mehta T."/>
            <person name="Neiman D."/>
            <person name="Pearson M."/>
            <person name="Roberts A."/>
            <person name="Saif S."/>
            <person name="Shea T."/>
            <person name="Shenoy N."/>
            <person name="Sisk P."/>
            <person name="Stolte C."/>
            <person name="Sykes S."/>
            <person name="White J."/>
            <person name="Yandava C."/>
            <person name="Haas B."/>
            <person name="Nusbaum C."/>
            <person name="Birren B."/>
        </authorList>
    </citation>
    <scope>NUCLEOTIDE SEQUENCE [LARGE SCALE GENOMIC DNA]</scope>
    <source>
        <strain evidence="10">p1A1 Lamole</strain>
    </source>
</reference>
<accession>U5HC55</accession>
<evidence type="ECO:0000256" key="4">
    <source>
        <dbReference type="ARBA" id="ARBA00023027"/>
    </source>
</evidence>
<evidence type="ECO:0000256" key="2">
    <source>
        <dbReference type="ARBA" id="ARBA00006924"/>
    </source>
</evidence>